<dbReference type="RefSeq" id="WP_024462760.1">
    <property type="nucleotide sequence ID" value="NZ_CP062939.1"/>
</dbReference>
<feature type="binding site" evidence="10">
    <location>
        <position position="84"/>
    </location>
    <ligand>
        <name>Na(+)</name>
        <dbReference type="ChEBI" id="CHEBI:29101"/>
        <note>structural</note>
    </ligand>
</feature>
<comment type="function">
    <text evidence="9 10">Fluoride-specific ion channel. Important for reducing fluoride concentration in the cell, thus reducing its toxicity.</text>
</comment>
<dbReference type="GO" id="GO:0140114">
    <property type="term" value="P:cellular detoxification of fluoride"/>
    <property type="evidence" value="ECO:0007669"/>
    <property type="project" value="UniProtKB-UniRule"/>
</dbReference>
<proteinExistence type="inferred from homology"/>
<protein>
    <recommendedName>
        <fullName evidence="10">Fluoride-specific ion channel FluC</fullName>
    </recommendedName>
</protein>
<dbReference type="AlphaFoldDB" id="A0A087EA29"/>
<evidence type="ECO:0000256" key="10">
    <source>
        <dbReference type="HAMAP-Rule" id="MF_00454"/>
    </source>
</evidence>
<organism evidence="12 13">
    <name type="scientific">Bifidobacterium subtile</name>
    <dbReference type="NCBI Taxonomy" id="77635"/>
    <lineage>
        <taxon>Bacteria</taxon>
        <taxon>Bacillati</taxon>
        <taxon>Actinomycetota</taxon>
        <taxon>Actinomycetes</taxon>
        <taxon>Bifidobacteriales</taxon>
        <taxon>Bifidobacteriaceae</taxon>
        <taxon>Bifidobacterium</taxon>
    </lineage>
</organism>
<evidence type="ECO:0000256" key="1">
    <source>
        <dbReference type="ARBA" id="ARBA00004651"/>
    </source>
</evidence>
<dbReference type="Pfam" id="PF02537">
    <property type="entry name" value="CRCB"/>
    <property type="match status" value="1"/>
</dbReference>
<sequence>MNSRTRVLLQSVAAVFAGGSVGSLIRISLSKLQAPDASWPWMTLLINLTGSFILGCLLEYLATTGEDIGARRIWRLGLGTGVIGGYTTYSTFILETDTRITGHAVALALGYLVISVVVGLFCAGLGISAGERLGNRRNARAASLPAAQSVAQTIGASTPTVDATAHGADDGPNATGSAGNGSASNDNVSSGNAGNSGAPDAGHAAARANAQKGGRS</sequence>
<name>A0A087EA29_9BIFI</name>
<evidence type="ECO:0000256" key="7">
    <source>
        <dbReference type="ARBA" id="ARBA00035120"/>
    </source>
</evidence>
<evidence type="ECO:0000256" key="8">
    <source>
        <dbReference type="ARBA" id="ARBA00035585"/>
    </source>
</evidence>
<keyword evidence="3 10" id="KW-0812">Transmembrane</keyword>
<keyword evidence="10" id="KW-0915">Sodium</keyword>
<comment type="similarity">
    <text evidence="7 10">Belongs to the fluoride channel Fluc/FEX (TC 1.A.43) family.</text>
</comment>
<dbReference type="Proteomes" id="UP000029055">
    <property type="component" value="Unassembled WGS sequence"/>
</dbReference>
<keyword evidence="10" id="KW-0813">Transport</keyword>
<evidence type="ECO:0000256" key="9">
    <source>
        <dbReference type="ARBA" id="ARBA00049940"/>
    </source>
</evidence>
<keyword evidence="10" id="KW-0479">Metal-binding</keyword>
<dbReference type="eggNOG" id="COG0239">
    <property type="taxonomic scope" value="Bacteria"/>
</dbReference>
<evidence type="ECO:0000313" key="13">
    <source>
        <dbReference type="Proteomes" id="UP000029055"/>
    </source>
</evidence>
<accession>A0A087EA29</accession>
<evidence type="ECO:0000256" key="11">
    <source>
        <dbReference type="SAM" id="MobiDB-lite"/>
    </source>
</evidence>
<evidence type="ECO:0000256" key="6">
    <source>
        <dbReference type="ARBA" id="ARBA00023303"/>
    </source>
</evidence>
<dbReference type="EMBL" id="JGZR01000003">
    <property type="protein sequence ID" value="KFJ04630.1"/>
    <property type="molecule type" value="Genomic_DNA"/>
</dbReference>
<dbReference type="PANTHER" id="PTHR28259">
    <property type="entry name" value="FLUORIDE EXPORT PROTEIN 1-RELATED"/>
    <property type="match status" value="1"/>
</dbReference>
<keyword evidence="2 10" id="KW-1003">Cell membrane</keyword>
<evidence type="ECO:0000313" key="12">
    <source>
        <dbReference type="EMBL" id="KFJ04630.1"/>
    </source>
</evidence>
<gene>
    <name evidence="10" type="primary">fluC</name>
    <name evidence="10" type="synonym">crcB</name>
    <name evidence="12" type="ORF">BISU_0639</name>
</gene>
<feature type="compositionally biased region" description="Low complexity" evidence="11">
    <location>
        <begin position="197"/>
        <end position="216"/>
    </location>
</feature>
<feature type="region of interest" description="Disordered" evidence="11">
    <location>
        <begin position="160"/>
        <end position="216"/>
    </location>
</feature>
<keyword evidence="4 10" id="KW-1133">Transmembrane helix</keyword>
<evidence type="ECO:0000256" key="4">
    <source>
        <dbReference type="ARBA" id="ARBA00022989"/>
    </source>
</evidence>
<dbReference type="HAMAP" id="MF_00454">
    <property type="entry name" value="FluC"/>
    <property type="match status" value="1"/>
</dbReference>
<feature type="transmembrane region" description="Helical" evidence="10">
    <location>
        <begin position="73"/>
        <end position="92"/>
    </location>
</feature>
<feature type="binding site" evidence="10">
    <location>
        <position position="87"/>
    </location>
    <ligand>
        <name>Na(+)</name>
        <dbReference type="ChEBI" id="CHEBI:29101"/>
        <note>structural</note>
    </ligand>
</feature>
<dbReference type="GO" id="GO:0005886">
    <property type="term" value="C:plasma membrane"/>
    <property type="evidence" value="ECO:0007669"/>
    <property type="project" value="UniProtKB-SubCell"/>
</dbReference>
<feature type="transmembrane region" description="Helical" evidence="10">
    <location>
        <begin position="39"/>
        <end position="61"/>
    </location>
</feature>
<keyword evidence="5 10" id="KW-0472">Membrane</keyword>
<comment type="subcellular location">
    <subcellularLocation>
        <location evidence="1 10">Cell membrane</location>
        <topology evidence="1 10">Multi-pass membrane protein</topology>
    </subcellularLocation>
</comment>
<evidence type="ECO:0000256" key="2">
    <source>
        <dbReference type="ARBA" id="ARBA00022475"/>
    </source>
</evidence>
<dbReference type="GO" id="GO:0046872">
    <property type="term" value="F:metal ion binding"/>
    <property type="evidence" value="ECO:0007669"/>
    <property type="project" value="UniProtKB-KW"/>
</dbReference>
<comment type="catalytic activity">
    <reaction evidence="8">
        <text>fluoride(in) = fluoride(out)</text>
        <dbReference type="Rhea" id="RHEA:76159"/>
        <dbReference type="ChEBI" id="CHEBI:17051"/>
    </reaction>
    <physiologicalReaction direction="left-to-right" evidence="8">
        <dbReference type="Rhea" id="RHEA:76160"/>
    </physiologicalReaction>
</comment>
<keyword evidence="10" id="KW-0406">Ion transport</keyword>
<dbReference type="GO" id="GO:0062054">
    <property type="term" value="F:fluoride channel activity"/>
    <property type="evidence" value="ECO:0007669"/>
    <property type="project" value="UniProtKB-UniRule"/>
</dbReference>
<feature type="transmembrane region" description="Helical" evidence="10">
    <location>
        <begin position="104"/>
        <end position="127"/>
    </location>
</feature>
<keyword evidence="13" id="KW-1185">Reference proteome</keyword>
<comment type="caution">
    <text evidence="12">The sequence shown here is derived from an EMBL/GenBank/DDBJ whole genome shotgun (WGS) entry which is preliminary data.</text>
</comment>
<reference evidence="12 13" key="1">
    <citation type="submission" date="2014-03" db="EMBL/GenBank/DDBJ databases">
        <title>Genomics of Bifidobacteria.</title>
        <authorList>
            <person name="Ventura M."/>
            <person name="Milani C."/>
            <person name="Lugli G.A."/>
        </authorList>
    </citation>
    <scope>NUCLEOTIDE SEQUENCE [LARGE SCALE GENOMIC DNA]</scope>
    <source>
        <strain evidence="12 13">LMG 11597</strain>
    </source>
</reference>
<dbReference type="InterPro" id="IPR003691">
    <property type="entry name" value="FluC"/>
</dbReference>
<dbReference type="STRING" id="77635.BISU_0639"/>
<comment type="activity regulation">
    <text evidence="10">Na(+) is not transported, but it plays an essential structural role and its presence is essential for fluoride channel function.</text>
</comment>
<feature type="compositionally biased region" description="Polar residues" evidence="11">
    <location>
        <begin position="174"/>
        <end position="195"/>
    </location>
</feature>
<evidence type="ECO:0000256" key="5">
    <source>
        <dbReference type="ARBA" id="ARBA00023136"/>
    </source>
</evidence>
<evidence type="ECO:0000256" key="3">
    <source>
        <dbReference type="ARBA" id="ARBA00022692"/>
    </source>
</evidence>
<dbReference type="PANTHER" id="PTHR28259:SF1">
    <property type="entry name" value="FLUORIDE EXPORT PROTEIN 1-RELATED"/>
    <property type="match status" value="1"/>
</dbReference>
<keyword evidence="6 10" id="KW-0407">Ion channel</keyword>